<evidence type="ECO:0000313" key="9">
    <source>
        <dbReference type="Proteomes" id="UP001219934"/>
    </source>
</evidence>
<comment type="caution">
    <text evidence="8">The sequence shown here is derived from an EMBL/GenBank/DDBJ whole genome shotgun (WGS) entry which is preliminary data.</text>
</comment>
<feature type="region of interest" description="Disordered" evidence="6">
    <location>
        <begin position="470"/>
        <end position="498"/>
    </location>
</feature>
<comment type="subcellular location">
    <subcellularLocation>
        <location evidence="1">Cytoplasm</location>
        <location evidence="1">Cytoskeleton</location>
    </subcellularLocation>
</comment>
<dbReference type="SUPFAM" id="SSF52540">
    <property type="entry name" value="P-loop containing nucleoside triphosphate hydrolases"/>
    <property type="match status" value="1"/>
</dbReference>
<dbReference type="GO" id="GO:0005524">
    <property type="term" value="F:ATP binding"/>
    <property type="evidence" value="ECO:0007669"/>
    <property type="project" value="UniProtKB-KW"/>
</dbReference>
<dbReference type="PANTHER" id="PTHR47968:SF67">
    <property type="entry name" value="KINESIN MOTOR DOMAIN-CONTAINING PROTEIN"/>
    <property type="match status" value="1"/>
</dbReference>
<dbReference type="GO" id="GO:0003777">
    <property type="term" value="F:microtubule motor activity"/>
    <property type="evidence" value="ECO:0007669"/>
    <property type="project" value="InterPro"/>
</dbReference>
<dbReference type="Gene3D" id="3.40.850.10">
    <property type="entry name" value="Kinesin motor domain"/>
    <property type="match status" value="1"/>
</dbReference>
<keyword evidence="3" id="KW-0067">ATP-binding</keyword>
<dbReference type="PROSITE" id="PS50067">
    <property type="entry name" value="KINESIN_MOTOR_2"/>
    <property type="match status" value="1"/>
</dbReference>
<dbReference type="InterPro" id="IPR001752">
    <property type="entry name" value="Kinesin_motor_dom"/>
</dbReference>
<comment type="similarity">
    <text evidence="5">Belongs to the TRAFAC class myosin-kinesin ATPase superfamily. Kinesin family.</text>
</comment>
<keyword evidence="4" id="KW-0963">Cytoplasm</keyword>
<evidence type="ECO:0000256" key="6">
    <source>
        <dbReference type="SAM" id="MobiDB-lite"/>
    </source>
</evidence>
<evidence type="ECO:0000259" key="7">
    <source>
        <dbReference type="PROSITE" id="PS50067"/>
    </source>
</evidence>
<accession>A0AAD6FLQ9</accession>
<keyword evidence="9" id="KW-1185">Reference proteome</keyword>
<feature type="domain" description="Kinesin motor" evidence="7">
    <location>
        <begin position="1"/>
        <end position="235"/>
    </location>
</feature>
<dbReference type="AlphaFoldDB" id="A0AAD6FLQ9"/>
<dbReference type="GO" id="GO:0005856">
    <property type="term" value="C:cytoskeleton"/>
    <property type="evidence" value="ECO:0007669"/>
    <property type="project" value="UniProtKB-SubCell"/>
</dbReference>
<dbReference type="EMBL" id="JAPTMU010000008">
    <property type="protein sequence ID" value="KAJ4939732.1"/>
    <property type="molecule type" value="Genomic_DNA"/>
</dbReference>
<dbReference type="Pfam" id="PF00225">
    <property type="entry name" value="Kinesin"/>
    <property type="match status" value="1"/>
</dbReference>
<feature type="compositionally biased region" description="Polar residues" evidence="6">
    <location>
        <begin position="470"/>
        <end position="479"/>
    </location>
</feature>
<name>A0AAD6FLQ9_9TELE</name>
<dbReference type="PRINTS" id="PR00380">
    <property type="entry name" value="KINESINHEAVY"/>
</dbReference>
<dbReference type="SMART" id="SM00129">
    <property type="entry name" value="KISc"/>
    <property type="match status" value="1"/>
</dbReference>
<protein>
    <recommendedName>
        <fullName evidence="7">Kinesin motor domain-containing protein</fullName>
    </recommendedName>
</protein>
<organism evidence="8 9">
    <name type="scientific">Pogonophryne albipinna</name>
    <dbReference type="NCBI Taxonomy" id="1090488"/>
    <lineage>
        <taxon>Eukaryota</taxon>
        <taxon>Metazoa</taxon>
        <taxon>Chordata</taxon>
        <taxon>Craniata</taxon>
        <taxon>Vertebrata</taxon>
        <taxon>Euteleostomi</taxon>
        <taxon>Actinopterygii</taxon>
        <taxon>Neopterygii</taxon>
        <taxon>Teleostei</taxon>
        <taxon>Neoteleostei</taxon>
        <taxon>Acanthomorphata</taxon>
        <taxon>Eupercaria</taxon>
        <taxon>Perciformes</taxon>
        <taxon>Notothenioidei</taxon>
        <taxon>Pogonophryne</taxon>
    </lineage>
</organism>
<dbReference type="GO" id="GO:0007018">
    <property type="term" value="P:microtubule-based movement"/>
    <property type="evidence" value="ECO:0007669"/>
    <property type="project" value="InterPro"/>
</dbReference>
<evidence type="ECO:0000256" key="4">
    <source>
        <dbReference type="ARBA" id="ARBA00023212"/>
    </source>
</evidence>
<feature type="region of interest" description="Disordered" evidence="6">
    <location>
        <begin position="397"/>
        <end position="422"/>
    </location>
</feature>
<feature type="non-terminal residue" evidence="8">
    <location>
        <position position="548"/>
    </location>
</feature>
<evidence type="ECO:0000313" key="8">
    <source>
        <dbReference type="EMBL" id="KAJ4939732.1"/>
    </source>
</evidence>
<dbReference type="Gene3D" id="3.30.420.10">
    <property type="entry name" value="Ribonuclease H-like superfamily/Ribonuclease H"/>
    <property type="match status" value="1"/>
</dbReference>
<dbReference type="InterPro" id="IPR027640">
    <property type="entry name" value="Kinesin-like_fam"/>
</dbReference>
<dbReference type="InterPro" id="IPR036397">
    <property type="entry name" value="RNaseH_sf"/>
</dbReference>
<dbReference type="GO" id="GO:0008017">
    <property type="term" value="F:microtubule binding"/>
    <property type="evidence" value="ECO:0007669"/>
    <property type="project" value="InterPro"/>
</dbReference>
<reference evidence="8" key="1">
    <citation type="submission" date="2022-11" db="EMBL/GenBank/DDBJ databases">
        <title>Chromosome-level genome of Pogonophryne albipinna.</title>
        <authorList>
            <person name="Jo E."/>
        </authorList>
    </citation>
    <scope>NUCLEOTIDE SEQUENCE</scope>
    <source>
        <strain evidence="8">SGF0006</strain>
        <tissue evidence="8">Muscle</tissue>
    </source>
</reference>
<comment type="caution">
    <text evidence="5">Lacks conserved residue(s) required for the propagation of feature annotation.</text>
</comment>
<evidence type="ECO:0000256" key="2">
    <source>
        <dbReference type="ARBA" id="ARBA00022741"/>
    </source>
</evidence>
<proteinExistence type="inferred from homology"/>
<dbReference type="InterPro" id="IPR027417">
    <property type="entry name" value="P-loop_NTPase"/>
</dbReference>
<dbReference type="PANTHER" id="PTHR47968">
    <property type="entry name" value="CENTROMERE PROTEIN E"/>
    <property type="match status" value="1"/>
</dbReference>
<evidence type="ECO:0000256" key="1">
    <source>
        <dbReference type="ARBA" id="ARBA00004245"/>
    </source>
</evidence>
<evidence type="ECO:0000256" key="5">
    <source>
        <dbReference type="PROSITE-ProRule" id="PRU00283"/>
    </source>
</evidence>
<dbReference type="GO" id="GO:0003676">
    <property type="term" value="F:nucleic acid binding"/>
    <property type="evidence" value="ECO:0007669"/>
    <property type="project" value="InterPro"/>
</dbReference>
<dbReference type="InterPro" id="IPR036961">
    <property type="entry name" value="Kinesin_motor_dom_sf"/>
</dbReference>
<keyword evidence="2" id="KW-0547">Nucleotide-binding</keyword>
<keyword evidence="4" id="KW-0206">Cytoskeleton</keyword>
<evidence type="ECO:0000256" key="3">
    <source>
        <dbReference type="ARBA" id="ARBA00022840"/>
    </source>
</evidence>
<dbReference type="InterPro" id="IPR038717">
    <property type="entry name" value="Tc1-like_DDE_dom"/>
</dbReference>
<dbReference type="Proteomes" id="UP001219934">
    <property type="component" value="Unassembled WGS sequence"/>
</dbReference>
<gene>
    <name evidence="8" type="ORF">JOQ06_029169</name>
</gene>
<sequence length="548" mass="62068">DKVQAFTKKIALWSTKLKEGVTEMFPQLHQALLSSGADPGTISPLIQSHLAHLQGYFNEYFPDLEDNSNQNWIRNPFAPGVGESMDLMSQERLIDMANEWELKTPMNQASTRSHCIFTMHLCRREPGSATLRRSKLHLVDLAGSDRVSKTGLSGQLLTEAKYINLSLHYLEQVIIALSEKNRSHIPYRNSMLTSVLRDSLGGNCMTTMIATMAVDRRNLDESISTCRFAQRVALIKNEAILNEELDPALLIARLKREIQSLKEELAMLTGEQRDGQLTVEEIQRLEELVKAFLDDPDPDVMLSLGPDMRKIQFCFSLLKHDNDPKHTARATKEWLRKKHFKVLEWPSQSPDLNPIENLWRELKVRVAQRQPQNITALEEICMEEWAKIPATMMIMDKQRGGNGKADGKASPTAAEREDSQQSAAEVTKLKEMMTHRDNEISILVKMLKKEKKRAQDAVAQLANTFNGQRTASQDASGLSTMPLLREGSPDSISTGHRGRAIQHMKRGPQLSMGKQEAFEIFVRDHEDHLTIEDNKKLLKQSLLNAIFS</sequence>
<dbReference type="Pfam" id="PF13358">
    <property type="entry name" value="DDE_3"/>
    <property type="match status" value="1"/>
</dbReference>